<keyword evidence="3 6" id="KW-0812">Transmembrane</keyword>
<evidence type="ECO:0000256" key="5">
    <source>
        <dbReference type="ARBA" id="ARBA00023136"/>
    </source>
</evidence>
<comment type="caution">
    <text evidence="11">The sequence shown here is derived from an EMBL/GenBank/DDBJ whole genome shotgun (WGS) entry which is preliminary data.</text>
</comment>
<gene>
    <name evidence="11" type="ORF">PQU93_12810</name>
</gene>
<feature type="transmembrane region" description="Helical" evidence="6">
    <location>
        <begin position="334"/>
        <end position="355"/>
    </location>
</feature>
<evidence type="ECO:0000256" key="6">
    <source>
        <dbReference type="SAM" id="Phobius"/>
    </source>
</evidence>
<dbReference type="Pfam" id="PF00563">
    <property type="entry name" value="EAL"/>
    <property type="match status" value="1"/>
</dbReference>
<dbReference type="InterPro" id="IPR043128">
    <property type="entry name" value="Rev_trsase/Diguanyl_cyclase"/>
</dbReference>
<protein>
    <submittedName>
        <fullName evidence="11">EAL domain-containing protein</fullName>
    </submittedName>
</protein>
<dbReference type="NCBIfam" id="TIGR00229">
    <property type="entry name" value="sensory_box"/>
    <property type="match status" value="1"/>
</dbReference>
<dbReference type="SMART" id="SM00267">
    <property type="entry name" value="GGDEF"/>
    <property type="match status" value="1"/>
</dbReference>
<evidence type="ECO:0000256" key="4">
    <source>
        <dbReference type="ARBA" id="ARBA00022989"/>
    </source>
</evidence>
<keyword evidence="4 6" id="KW-1133">Transmembrane helix</keyword>
<dbReference type="CDD" id="cd01948">
    <property type="entry name" value="EAL"/>
    <property type="match status" value="1"/>
</dbReference>
<dbReference type="SMART" id="SM00091">
    <property type="entry name" value="PAS"/>
    <property type="match status" value="2"/>
</dbReference>
<evidence type="ECO:0000259" key="7">
    <source>
        <dbReference type="PROSITE" id="PS50112"/>
    </source>
</evidence>
<dbReference type="SUPFAM" id="SSF141868">
    <property type="entry name" value="EAL domain-like"/>
    <property type="match status" value="1"/>
</dbReference>
<evidence type="ECO:0000259" key="9">
    <source>
        <dbReference type="PROSITE" id="PS50883"/>
    </source>
</evidence>
<dbReference type="PROSITE" id="PS50113">
    <property type="entry name" value="PAC"/>
    <property type="match status" value="1"/>
</dbReference>
<dbReference type="Pfam" id="PF13426">
    <property type="entry name" value="PAS_9"/>
    <property type="match status" value="1"/>
</dbReference>
<dbReference type="SMART" id="SM00086">
    <property type="entry name" value="PAC"/>
    <property type="match status" value="1"/>
</dbReference>
<comment type="subcellular location">
    <subcellularLocation>
        <location evidence="1">Cell membrane</location>
        <topology evidence="1">Multi-pass membrane protein</topology>
    </subcellularLocation>
</comment>
<reference evidence="11 12" key="1">
    <citation type="submission" date="2023-01" db="EMBL/GenBank/DDBJ databases">
        <title>Novel species of the genus Vogesella isolated from rivers.</title>
        <authorList>
            <person name="Lu H."/>
        </authorList>
    </citation>
    <scope>NUCLEOTIDE SEQUENCE [LARGE SCALE GENOMIC DNA]</scope>
    <source>
        <strain evidence="11 12">SH7W</strain>
    </source>
</reference>
<dbReference type="InterPro" id="IPR000700">
    <property type="entry name" value="PAS-assoc_C"/>
</dbReference>
<dbReference type="InterPro" id="IPR035919">
    <property type="entry name" value="EAL_sf"/>
</dbReference>
<evidence type="ECO:0000256" key="2">
    <source>
        <dbReference type="ARBA" id="ARBA00022475"/>
    </source>
</evidence>
<dbReference type="InterPro" id="IPR004010">
    <property type="entry name" value="Double_Cache_2"/>
</dbReference>
<dbReference type="Gene3D" id="3.30.450.20">
    <property type="entry name" value="PAS domain"/>
    <property type="match status" value="2"/>
</dbReference>
<keyword evidence="2" id="KW-1003">Cell membrane</keyword>
<dbReference type="Gene3D" id="3.20.20.450">
    <property type="entry name" value="EAL domain"/>
    <property type="match status" value="1"/>
</dbReference>
<dbReference type="PANTHER" id="PTHR44757:SF2">
    <property type="entry name" value="BIOFILM ARCHITECTURE MAINTENANCE PROTEIN MBAA"/>
    <property type="match status" value="1"/>
</dbReference>
<dbReference type="RefSeq" id="WP_272803585.1">
    <property type="nucleotide sequence ID" value="NZ_JAQQKY010000007.1"/>
</dbReference>
<dbReference type="PROSITE" id="PS50112">
    <property type="entry name" value="PAS"/>
    <property type="match status" value="1"/>
</dbReference>
<feature type="domain" description="PAS" evidence="7">
    <location>
        <begin position="485"/>
        <end position="531"/>
    </location>
</feature>
<dbReference type="InterPro" id="IPR001633">
    <property type="entry name" value="EAL_dom"/>
</dbReference>
<keyword evidence="12" id="KW-1185">Reference proteome</keyword>
<dbReference type="InterPro" id="IPR035965">
    <property type="entry name" value="PAS-like_dom_sf"/>
</dbReference>
<dbReference type="Proteomes" id="UP001221566">
    <property type="component" value="Unassembled WGS sequence"/>
</dbReference>
<dbReference type="Pfam" id="PF08269">
    <property type="entry name" value="dCache_2"/>
    <property type="match status" value="1"/>
</dbReference>
<accession>A0ABT5I667</accession>
<name>A0ABT5I667_VOGIN</name>
<dbReference type="PANTHER" id="PTHR44757">
    <property type="entry name" value="DIGUANYLATE CYCLASE DGCP"/>
    <property type="match status" value="1"/>
</dbReference>
<proteinExistence type="predicted"/>
<dbReference type="CDD" id="cd00130">
    <property type="entry name" value="PAS"/>
    <property type="match status" value="1"/>
</dbReference>
<dbReference type="InterPro" id="IPR029787">
    <property type="entry name" value="Nucleotide_cyclase"/>
</dbReference>
<evidence type="ECO:0000313" key="11">
    <source>
        <dbReference type="EMBL" id="MDC7691655.1"/>
    </source>
</evidence>
<dbReference type="NCBIfam" id="TIGR00254">
    <property type="entry name" value="GGDEF"/>
    <property type="match status" value="1"/>
</dbReference>
<keyword evidence="5 6" id="KW-0472">Membrane</keyword>
<feature type="domain" description="GGDEF" evidence="10">
    <location>
        <begin position="642"/>
        <end position="775"/>
    </location>
</feature>
<dbReference type="InterPro" id="IPR001610">
    <property type="entry name" value="PAC"/>
</dbReference>
<evidence type="ECO:0000256" key="1">
    <source>
        <dbReference type="ARBA" id="ARBA00004651"/>
    </source>
</evidence>
<dbReference type="InterPro" id="IPR052155">
    <property type="entry name" value="Biofilm_reg_signaling"/>
</dbReference>
<evidence type="ECO:0000259" key="8">
    <source>
        <dbReference type="PROSITE" id="PS50113"/>
    </source>
</evidence>
<dbReference type="InterPro" id="IPR033480">
    <property type="entry name" value="sCache_2"/>
</dbReference>
<dbReference type="Pfam" id="PF00990">
    <property type="entry name" value="GGDEF"/>
    <property type="match status" value="1"/>
</dbReference>
<dbReference type="CDD" id="cd01949">
    <property type="entry name" value="GGDEF"/>
    <property type="match status" value="1"/>
</dbReference>
<evidence type="ECO:0000313" key="12">
    <source>
        <dbReference type="Proteomes" id="UP001221566"/>
    </source>
</evidence>
<dbReference type="SUPFAM" id="SSF55073">
    <property type="entry name" value="Nucleotide cyclase"/>
    <property type="match status" value="1"/>
</dbReference>
<feature type="domain" description="EAL" evidence="9">
    <location>
        <begin position="784"/>
        <end position="1037"/>
    </location>
</feature>
<organism evidence="11 12">
    <name type="scientific">Vogesella indigofera</name>
    <name type="common">Pseudomonas indigofera</name>
    <dbReference type="NCBI Taxonomy" id="45465"/>
    <lineage>
        <taxon>Bacteria</taxon>
        <taxon>Pseudomonadati</taxon>
        <taxon>Pseudomonadota</taxon>
        <taxon>Betaproteobacteria</taxon>
        <taxon>Neisseriales</taxon>
        <taxon>Chromobacteriaceae</taxon>
        <taxon>Vogesella</taxon>
    </lineage>
</organism>
<feature type="transmembrane region" description="Helical" evidence="6">
    <location>
        <begin position="12"/>
        <end position="32"/>
    </location>
</feature>
<dbReference type="PROSITE" id="PS50887">
    <property type="entry name" value="GGDEF"/>
    <property type="match status" value="1"/>
</dbReference>
<feature type="domain" description="PAC" evidence="8">
    <location>
        <begin position="558"/>
        <end position="610"/>
    </location>
</feature>
<dbReference type="SMART" id="SM01049">
    <property type="entry name" value="Cache_2"/>
    <property type="match status" value="1"/>
</dbReference>
<dbReference type="Gene3D" id="3.30.70.270">
    <property type="match status" value="1"/>
</dbReference>
<dbReference type="InterPro" id="IPR000014">
    <property type="entry name" value="PAS"/>
</dbReference>
<evidence type="ECO:0000256" key="3">
    <source>
        <dbReference type="ARBA" id="ARBA00022692"/>
    </source>
</evidence>
<dbReference type="SMART" id="SM00052">
    <property type="entry name" value="EAL"/>
    <property type="match status" value="1"/>
</dbReference>
<dbReference type="EMBL" id="JAQQKY010000007">
    <property type="protein sequence ID" value="MDC7691655.1"/>
    <property type="molecule type" value="Genomic_DNA"/>
</dbReference>
<dbReference type="SUPFAM" id="SSF55785">
    <property type="entry name" value="PYP-like sensor domain (PAS domain)"/>
    <property type="match status" value="2"/>
</dbReference>
<sequence length="1042" mass="116561">MTDHHKLARLQLSGMLGLVLMVVLLLASYFFYQQWRDYRDGSSVVAEEARLRGQTFLKAYGDHASNSLETLYSQTQDILRQRLREQVDQAYVLADSLYRRHHGRLSDAALQREIVESLRPLRYFGGRGYYFIDTLDGDCVLLPTSPQREGRNLLDNQDDQGAYIMRKLLLSVDNRAGSGFASYRWYRPGETFMSEKIAYSRRFEPFGWLIGGGEYVLNVEEDLQQQALQTLAQMPVGERGFFAVIDQHGRLRQLPGQRGFTLPAALQQQLAATPSQYFVSFSHPAAAGSQRYSAYVALVPSWQWRVVSIIPERELTLSGAAQAQALGEKTRNRVLTTLLILTLAVCLAWLFSVHFSRWLGALIAQYQQRLQASQRQVEDKAREIELTRYMSDSAADAIVLLNAQGRVVYHNEAAKRCFCDGNEHRMPELFEERFSGGQHHYVRSVRCCSGEVTLEISLTGLSYQGEYYRCATARDISARVSHERQQRLAATVFEASSEAILITDADSRIIAVNRAFSDITGYSEAQALGNTPALLNSGRHDAAFYADMWNHLHARGYWSGEIWNRRQNGEIYPEWLTINQVRNGDGSISHYVALFSDISERKATEARVQHLAEYDFLTNLPNRLLLHDRLQQSLHLAERKQHAVAVLFMDLDRFKNVNDTLGHDAGDELLRQVASRTQHMLREMDTVGRTGGDEFVIILPELSGSAQAGMVAERVLQVLEAPFTLRGHTLVISASIGIAVSPADGSSPEVLLKNADMAMYQAKASGRNAFRFFTASMTAEVSERLLLENQLRLAMAQQQFYLELQPKYHIASRRLNGFEALLRWRQADGSLVSPARFIPVAEDSGVITELGLWVLEQACRTAMEWVRHGRQLTIAVNVSARQLTHGDFCAEVARVLRDSGLPPALLELEVTEGTLIDYSGPVRQQLAGIKALGVRLAVDDFGTGYSSLAYLKNFAPDTVKIDRSFVSELQHNRDNAAIVSAIITLARNLDMESLAEGVETEAELAALQALGCDTVQGFLTGRPLAVNDALALCRLQAPADAV</sequence>
<dbReference type="PROSITE" id="PS50883">
    <property type="entry name" value="EAL"/>
    <property type="match status" value="1"/>
</dbReference>
<evidence type="ECO:0000259" key="10">
    <source>
        <dbReference type="PROSITE" id="PS50887"/>
    </source>
</evidence>
<dbReference type="InterPro" id="IPR000160">
    <property type="entry name" value="GGDEF_dom"/>
</dbReference>